<sequence>MSNVTMTDECVEFVLFDGKNQSIARFTEEGIEVSAKEISVNASEK</sequence>
<dbReference type="EMBL" id="PP511791">
    <property type="protein sequence ID" value="XCD07474.1"/>
    <property type="molecule type" value="Genomic_DNA"/>
</dbReference>
<name>A0AAU8B566_9CAUD</name>
<organism evidence="1">
    <name type="scientific">Dulem virus 39</name>
    <dbReference type="NCBI Taxonomy" id="3145757"/>
    <lineage>
        <taxon>Viruses</taxon>
        <taxon>Duplodnaviria</taxon>
        <taxon>Heunggongvirae</taxon>
        <taxon>Uroviricota</taxon>
        <taxon>Caudoviricetes</taxon>
    </lineage>
</organism>
<proteinExistence type="predicted"/>
<evidence type="ECO:0000313" key="1">
    <source>
        <dbReference type="EMBL" id="XCD07474.1"/>
    </source>
</evidence>
<reference evidence="1" key="1">
    <citation type="submission" date="2024-03" db="EMBL/GenBank/DDBJ databases">
        <title>Diverse circular DNA viruses in blood, oral, and fecal samples of captive lemurs.</title>
        <authorList>
            <person name="Paietta E.N."/>
            <person name="Kraberger S."/>
            <person name="Lund M.C."/>
            <person name="Custer J.M."/>
            <person name="Vargas K.M."/>
            <person name="Ehmke E.E."/>
            <person name="Yoder A.D."/>
            <person name="Varsani A."/>
        </authorList>
    </citation>
    <scope>NUCLEOTIDE SEQUENCE</scope>
    <source>
        <strain evidence="1">Duke_28FS_1</strain>
    </source>
</reference>
<protein>
    <submittedName>
        <fullName evidence="1">Uncharacterized protein</fullName>
    </submittedName>
</protein>
<accession>A0AAU8B566</accession>